<dbReference type="AlphaFoldDB" id="A0A7S0RRQ3"/>
<dbReference type="GO" id="GO:0044183">
    <property type="term" value="F:protein folding chaperone"/>
    <property type="evidence" value="ECO:0007669"/>
    <property type="project" value="InterPro"/>
</dbReference>
<proteinExistence type="inferred from homology"/>
<accession>A0A7S0RRQ3</accession>
<feature type="transmembrane region" description="Helical" evidence="6">
    <location>
        <begin position="37"/>
        <end position="61"/>
    </location>
</feature>
<feature type="transmembrane region" description="Helical" evidence="6">
    <location>
        <begin position="81"/>
        <end position="98"/>
    </location>
</feature>
<keyword evidence="5 6" id="KW-0472">Membrane</keyword>
<dbReference type="GO" id="GO:0005789">
    <property type="term" value="C:endoplasmic reticulum membrane"/>
    <property type="evidence" value="ECO:0007669"/>
    <property type="project" value="InterPro"/>
</dbReference>
<evidence type="ECO:0000256" key="6">
    <source>
        <dbReference type="SAM" id="Phobius"/>
    </source>
</evidence>
<dbReference type="InterPro" id="IPR005351">
    <property type="entry name" value="ASTER"/>
</dbReference>
<evidence type="ECO:0000256" key="2">
    <source>
        <dbReference type="ARBA" id="ARBA00009066"/>
    </source>
</evidence>
<sequence>MSLSIKAQAAIAGDPKRDDIYPMPKAQADPEKQMPDVLLIIAMLAGMGSMLAKIKILSWVALIFLSSSVVNAGPAYDYKQLIQTLMFTLFGLGSNYFLPMYQRNKMIQEVHETAAWLAANPQ</sequence>
<dbReference type="EMBL" id="HBFB01020900">
    <property type="protein sequence ID" value="CAD8684364.1"/>
    <property type="molecule type" value="Transcribed_RNA"/>
</dbReference>
<keyword evidence="4 6" id="KW-1133">Transmembrane helix</keyword>
<comment type="subcellular location">
    <subcellularLocation>
        <location evidence="1">Membrane</location>
    </subcellularLocation>
</comment>
<evidence type="ECO:0000256" key="4">
    <source>
        <dbReference type="ARBA" id="ARBA00022989"/>
    </source>
</evidence>
<reference evidence="7" key="1">
    <citation type="submission" date="2021-01" db="EMBL/GenBank/DDBJ databases">
        <authorList>
            <person name="Corre E."/>
            <person name="Pelletier E."/>
            <person name="Niang G."/>
            <person name="Scheremetjew M."/>
            <person name="Finn R."/>
            <person name="Kale V."/>
            <person name="Holt S."/>
            <person name="Cochrane G."/>
            <person name="Meng A."/>
            <person name="Brown T."/>
            <person name="Cohen L."/>
        </authorList>
    </citation>
    <scope>NUCLEOTIDE SEQUENCE</scope>
    <source>
        <strain evidence="7">SAG 11-49</strain>
    </source>
</reference>
<name>A0A7S0RRQ3_9CHLO</name>
<evidence type="ECO:0000256" key="5">
    <source>
        <dbReference type="ARBA" id="ARBA00023136"/>
    </source>
</evidence>
<evidence type="ECO:0000256" key="3">
    <source>
        <dbReference type="ARBA" id="ARBA00022692"/>
    </source>
</evidence>
<dbReference type="PANTHER" id="PTHR13193:SF0">
    <property type="entry name" value="PAT COMPLEX SUBUNIT ASTERIX"/>
    <property type="match status" value="1"/>
</dbReference>
<protein>
    <submittedName>
        <fullName evidence="7">Uncharacterized protein</fullName>
    </submittedName>
</protein>
<keyword evidence="3 6" id="KW-0812">Transmembrane</keyword>
<dbReference type="PANTHER" id="PTHR13193">
    <property type="entry name" value="CGI-140"/>
    <property type="match status" value="1"/>
</dbReference>
<dbReference type="GO" id="GO:0045048">
    <property type="term" value="P:protein insertion into ER membrane"/>
    <property type="evidence" value="ECO:0007669"/>
    <property type="project" value="InterPro"/>
</dbReference>
<evidence type="ECO:0000256" key="1">
    <source>
        <dbReference type="ARBA" id="ARBA00004370"/>
    </source>
</evidence>
<gene>
    <name evidence="7" type="ORF">CLEI1391_LOCUS11737</name>
</gene>
<comment type="similarity">
    <text evidence="2">Belongs to the Asterix family.</text>
</comment>
<evidence type="ECO:0000313" key="7">
    <source>
        <dbReference type="EMBL" id="CAD8684364.1"/>
    </source>
</evidence>
<dbReference type="Pfam" id="PF03669">
    <property type="entry name" value="ASTER"/>
    <property type="match status" value="1"/>
</dbReference>
<organism evidence="7">
    <name type="scientific">Chlamydomonas leiostraca</name>
    <dbReference type="NCBI Taxonomy" id="1034604"/>
    <lineage>
        <taxon>Eukaryota</taxon>
        <taxon>Viridiplantae</taxon>
        <taxon>Chlorophyta</taxon>
        <taxon>core chlorophytes</taxon>
        <taxon>Chlorophyceae</taxon>
        <taxon>CS clade</taxon>
        <taxon>Chlamydomonadales</taxon>
        <taxon>Chlamydomonadaceae</taxon>
        <taxon>Chlamydomonas</taxon>
    </lineage>
</organism>